<dbReference type="EMBL" id="CP033019">
    <property type="protein sequence ID" value="AYM77018.1"/>
    <property type="molecule type" value="Genomic_DNA"/>
</dbReference>
<evidence type="ECO:0000313" key="3">
    <source>
        <dbReference type="EMBL" id="AYM77018.1"/>
    </source>
</evidence>
<dbReference type="InterPro" id="IPR011041">
    <property type="entry name" value="Quinoprot_gluc/sorb_DH_b-prop"/>
</dbReference>
<evidence type="ECO:0000313" key="4">
    <source>
        <dbReference type="Proteomes" id="UP000279594"/>
    </source>
</evidence>
<proteinExistence type="predicted"/>
<dbReference type="Gene3D" id="2.120.10.30">
    <property type="entry name" value="TolB, C-terminal domain"/>
    <property type="match status" value="1"/>
</dbReference>
<sequence>MNKKMLASALAACLSGAFAPAMAAGGAQCDGMPRLDVTTPAGFCVAVLADGLKFPRGVLPLTNGDILVTDMTGWAPKQGKLWLLQPKAAGGGYERKLLLDKLDRPNGIVQGPDGLVYVGEVGRIFRFDLRDPARATTDVIGGTAKTPRLPGLGLHLLTNMRFSPKGDLYVNVGSSTDHCENDGKAPDPAKACASAEGPEALGAIREYKMAWPAGTVTSWRTHARGLRNSMALAFHPVTGELWQAENARDAIQAAMPQLKSDENLPHEELNLIKADQHYGWPYCYDDNVASPEYPKTACAAQYAAPQRLLPGHAAPLGMTFYTASRFPELYKNSLIIGYHGYRSNGHRLVALLPDKAGAPLGKSVELISNWERKGKQGRGAPVDVKLGQDGDIYMADDHNGLVLKLHYAAPGKP</sequence>
<dbReference type="PANTHER" id="PTHR19328">
    <property type="entry name" value="HEDGEHOG-INTERACTING PROTEIN"/>
    <property type="match status" value="1"/>
</dbReference>
<dbReference type="InterPro" id="IPR011042">
    <property type="entry name" value="6-blade_b-propeller_TolB-like"/>
</dbReference>
<dbReference type="Pfam" id="PF22807">
    <property type="entry name" value="TrAA12"/>
    <property type="match status" value="1"/>
</dbReference>
<evidence type="ECO:0000256" key="1">
    <source>
        <dbReference type="SAM" id="SignalP"/>
    </source>
</evidence>
<keyword evidence="1" id="KW-0732">Signal</keyword>
<name>A0A3G2E9J3_9BURK</name>
<evidence type="ECO:0000259" key="2">
    <source>
        <dbReference type="Pfam" id="PF22807"/>
    </source>
</evidence>
<dbReference type="AlphaFoldDB" id="A0A3G2E9J3"/>
<dbReference type="InterPro" id="IPR054539">
    <property type="entry name" value="Beta-prop_PDH"/>
</dbReference>
<feature type="chain" id="PRO_5018311434" evidence="1">
    <location>
        <begin position="24"/>
        <end position="413"/>
    </location>
</feature>
<protein>
    <submittedName>
        <fullName evidence="3">Glucose dehydrogenase</fullName>
    </submittedName>
</protein>
<dbReference type="RefSeq" id="WP_099410189.1">
    <property type="nucleotide sequence ID" value="NZ_CP033019.1"/>
</dbReference>
<dbReference type="SUPFAM" id="SSF50952">
    <property type="entry name" value="Soluble quinoprotein glucose dehydrogenase"/>
    <property type="match status" value="1"/>
</dbReference>
<dbReference type="PANTHER" id="PTHR19328:SF53">
    <property type="entry name" value="MEMBRANE PROTEIN"/>
    <property type="match status" value="1"/>
</dbReference>
<gene>
    <name evidence="3" type="ORF">D9M09_15340</name>
</gene>
<dbReference type="Proteomes" id="UP000279594">
    <property type="component" value="Chromosome"/>
</dbReference>
<reference evidence="3 4" key="1">
    <citation type="submission" date="2018-10" db="EMBL/GenBank/DDBJ databases">
        <title>Effects of UV and annual dynamics of microbial communities in freshwater RAS systems.</title>
        <authorList>
            <person name="Bekkelund A.K."/>
            <person name="Hansen B.R."/>
            <person name="Stokken H."/>
            <person name="Eriksen B.F."/>
            <person name="Kashulin N.A."/>
        </authorList>
    </citation>
    <scope>NUCLEOTIDE SEQUENCE [LARGE SCALE GENOMIC DNA]</scope>
    <source>
        <strain evidence="3 4">BHSEK</strain>
    </source>
</reference>
<accession>A0A3G2E9J3</accession>
<feature type="domain" description="Pyrroloquinoline quinone-dependent pyranose dehydrogenase beta-propeller" evidence="2">
    <location>
        <begin position="39"/>
        <end position="404"/>
    </location>
</feature>
<feature type="signal peptide" evidence="1">
    <location>
        <begin position="1"/>
        <end position="23"/>
    </location>
</feature>
<organism evidence="3 4">
    <name type="scientific">Janthinobacterium agaricidamnosum</name>
    <dbReference type="NCBI Taxonomy" id="55508"/>
    <lineage>
        <taxon>Bacteria</taxon>
        <taxon>Pseudomonadati</taxon>
        <taxon>Pseudomonadota</taxon>
        <taxon>Betaproteobacteria</taxon>
        <taxon>Burkholderiales</taxon>
        <taxon>Oxalobacteraceae</taxon>
        <taxon>Janthinobacterium</taxon>
    </lineage>
</organism>
<keyword evidence="4" id="KW-1185">Reference proteome</keyword>